<name>A0A7I8KLU8_SPIIN</name>
<dbReference type="EMBL" id="LR746269">
    <property type="protein sequence ID" value="CAA7398623.1"/>
    <property type="molecule type" value="Genomic_DNA"/>
</dbReference>
<keyword evidence="8" id="KW-1185">Reference proteome</keyword>
<accession>A0A7I8KLU8</accession>
<dbReference type="EMBL" id="LR746269">
    <property type="protein sequence ID" value="CAA7398621.1"/>
    <property type="molecule type" value="Genomic_DNA"/>
</dbReference>
<evidence type="ECO:0000313" key="7">
    <source>
        <dbReference type="EMBL" id="CAA7398627.1"/>
    </source>
</evidence>
<dbReference type="InterPro" id="IPR015915">
    <property type="entry name" value="Kelch-typ_b-propeller"/>
</dbReference>
<dbReference type="PANTHER" id="PTHR46344:SF28">
    <property type="entry name" value="F-BOX DOMAIN-CONTAINING PROTEIN"/>
    <property type="match status" value="1"/>
</dbReference>
<dbReference type="AlphaFoldDB" id="A0A7I8KLU8"/>
<dbReference type="Pfam" id="PF00646">
    <property type="entry name" value="F-box"/>
    <property type="match status" value="1"/>
</dbReference>
<evidence type="ECO:0000313" key="5">
    <source>
        <dbReference type="EMBL" id="CAA7398623.1"/>
    </source>
</evidence>
<dbReference type="EMBL" id="LR746269">
    <property type="protein sequence ID" value="CAA7398625.1"/>
    <property type="molecule type" value="Genomic_DNA"/>
</dbReference>
<dbReference type="EMBL" id="LR746269">
    <property type="protein sequence ID" value="CAA7398627.1"/>
    <property type="molecule type" value="Genomic_DNA"/>
</dbReference>
<dbReference type="InterPro" id="IPR001810">
    <property type="entry name" value="F-box_dom"/>
</dbReference>
<organism evidence="4 8">
    <name type="scientific">Spirodela intermedia</name>
    <name type="common">Intermediate duckweed</name>
    <dbReference type="NCBI Taxonomy" id="51605"/>
    <lineage>
        <taxon>Eukaryota</taxon>
        <taxon>Viridiplantae</taxon>
        <taxon>Streptophyta</taxon>
        <taxon>Embryophyta</taxon>
        <taxon>Tracheophyta</taxon>
        <taxon>Spermatophyta</taxon>
        <taxon>Magnoliopsida</taxon>
        <taxon>Liliopsida</taxon>
        <taxon>Araceae</taxon>
        <taxon>Lemnoideae</taxon>
        <taxon>Spirodela</taxon>
    </lineage>
</organism>
<feature type="domain" description="F-box" evidence="3">
    <location>
        <begin position="18"/>
        <end position="54"/>
    </location>
</feature>
<evidence type="ECO:0000256" key="2">
    <source>
        <dbReference type="ARBA" id="ARBA00022737"/>
    </source>
</evidence>
<gene>
    <name evidence="4" type="ORF">SI8410_06009286</name>
    <name evidence="5" type="ORF">SI8410_06009288</name>
    <name evidence="6" type="ORF">SI8410_06009290</name>
    <name evidence="7" type="ORF">SI8410_06009292</name>
</gene>
<dbReference type="Gene3D" id="2.120.10.80">
    <property type="entry name" value="Kelch-type beta propeller"/>
    <property type="match status" value="1"/>
</dbReference>
<protein>
    <recommendedName>
        <fullName evidence="3">F-box domain-containing protein</fullName>
    </recommendedName>
</protein>
<sequence length="366" mass="40208">MNPTGSAHLELVCEGLIPGLPDELALMCLATLSHGHHGVLECVSRRWRDALRSEEYSRLKAREGLCGDWLFVLTDEKPGMRWSAYDPGADRWHALPPAPGTDPRSTHCGFACVALRERFLVLGGYPVRPPLEEHGGGGGCSSYRRPAATREVMSFDPYRNRWSEVAGMRTPRCDFACSAVRGRVLVAGGWEDLPPMPTPLRSCFSVSHDGRFHVVGRSASEPRHFIFDPAWGSWAPAPAAWQLHRLPRNAAAALDGRLYAILERGLAALEGSGGAWSVLDGPPLFDLPDHRRKLQPSGCGFAGLRGKLYLVGGKAIRYDMDARVFDIVKFACTRYCDPAAAPLQWRDVRPLFRSRGAVLGCAALQQ</sequence>
<dbReference type="OrthoDB" id="583613at2759"/>
<keyword evidence="1" id="KW-0880">Kelch repeat</keyword>
<dbReference type="InterPro" id="IPR036047">
    <property type="entry name" value="F-box-like_dom_sf"/>
</dbReference>
<proteinExistence type="predicted"/>
<dbReference type="SUPFAM" id="SSF81383">
    <property type="entry name" value="F-box domain"/>
    <property type="match status" value="1"/>
</dbReference>
<evidence type="ECO:0000313" key="4">
    <source>
        <dbReference type="EMBL" id="CAA7398621.1"/>
    </source>
</evidence>
<evidence type="ECO:0000259" key="3">
    <source>
        <dbReference type="Pfam" id="PF00646"/>
    </source>
</evidence>
<keyword evidence="2" id="KW-0677">Repeat</keyword>
<dbReference type="SUPFAM" id="SSF117281">
    <property type="entry name" value="Kelch motif"/>
    <property type="match status" value="1"/>
</dbReference>
<dbReference type="PANTHER" id="PTHR46344">
    <property type="entry name" value="OS02G0202900 PROTEIN"/>
    <property type="match status" value="1"/>
</dbReference>
<dbReference type="Proteomes" id="UP000663760">
    <property type="component" value="Chromosome 6"/>
</dbReference>
<reference evidence="4" key="1">
    <citation type="submission" date="2020-02" db="EMBL/GenBank/DDBJ databases">
        <authorList>
            <person name="Scholz U."/>
            <person name="Mascher M."/>
            <person name="Fiebig A."/>
        </authorList>
    </citation>
    <scope>NUCLEOTIDE SEQUENCE</scope>
</reference>
<dbReference type="CDD" id="cd22152">
    <property type="entry name" value="F-box_AtAFR-like"/>
    <property type="match status" value="1"/>
</dbReference>
<evidence type="ECO:0000256" key="1">
    <source>
        <dbReference type="ARBA" id="ARBA00022441"/>
    </source>
</evidence>
<evidence type="ECO:0000313" key="8">
    <source>
        <dbReference type="Proteomes" id="UP000663760"/>
    </source>
</evidence>
<evidence type="ECO:0000313" key="6">
    <source>
        <dbReference type="EMBL" id="CAA7398625.1"/>
    </source>
</evidence>